<proteinExistence type="inferred from homology"/>
<keyword evidence="9" id="KW-1185">Reference proteome</keyword>
<dbReference type="Pfam" id="PF14226">
    <property type="entry name" value="DIOX_N"/>
    <property type="match status" value="1"/>
</dbReference>
<dbReference type="InterPro" id="IPR044861">
    <property type="entry name" value="IPNS-like_FE2OG_OXY"/>
</dbReference>
<dbReference type="Gene3D" id="2.60.120.330">
    <property type="entry name" value="B-lactam Antibiotic, Isopenicillin N Synthase, Chain"/>
    <property type="match status" value="1"/>
</dbReference>
<gene>
    <name evidence="8" type="ORF">TEA_024945</name>
</gene>
<comment type="caution">
    <text evidence="8">The sequence shown here is derived from an EMBL/GenBank/DDBJ whole genome shotgun (WGS) entry which is preliminary data.</text>
</comment>
<dbReference type="InterPro" id="IPR005123">
    <property type="entry name" value="Oxoglu/Fe-dep_dioxygenase_dom"/>
</dbReference>
<evidence type="ECO:0000256" key="2">
    <source>
        <dbReference type="ARBA" id="ARBA00023004"/>
    </source>
</evidence>
<dbReference type="Pfam" id="PF03171">
    <property type="entry name" value="2OG-FeII_Oxy"/>
    <property type="match status" value="1"/>
</dbReference>
<comment type="function">
    <text evidence="3">2-oxoglutarate-dependent dioxygenase essential for auxin catabolism and maintenance of auxin homeostasis in reproductive organs. Catalyzes the irreversible oxidation of indole-3-acetic acid (IAA) to the biologically inactive 2-oxoindole-3-acetic acid (OxIAA).</text>
</comment>
<dbReference type="InterPro" id="IPR050231">
    <property type="entry name" value="Iron_ascorbate_oxido_reductase"/>
</dbReference>
<dbReference type="GO" id="GO:0046872">
    <property type="term" value="F:metal ion binding"/>
    <property type="evidence" value="ECO:0007669"/>
    <property type="project" value="UniProtKB-KW"/>
</dbReference>
<dbReference type="STRING" id="542762.A0A4S4CY01"/>
<dbReference type="EMBL" id="SDRB02013609">
    <property type="protein sequence ID" value="THF94568.1"/>
    <property type="molecule type" value="Genomic_DNA"/>
</dbReference>
<evidence type="ECO:0000313" key="9">
    <source>
        <dbReference type="Proteomes" id="UP000306102"/>
    </source>
</evidence>
<dbReference type="PANTHER" id="PTHR47990">
    <property type="entry name" value="2-OXOGLUTARATE (2OG) AND FE(II)-DEPENDENT OXYGENASE SUPERFAMILY PROTEIN-RELATED"/>
    <property type="match status" value="1"/>
</dbReference>
<dbReference type="AlphaFoldDB" id="A0A4S4CY01"/>
<keyword evidence="1 6" id="KW-0479">Metal-binding</keyword>
<comment type="similarity">
    <text evidence="6">Belongs to the iron/ascorbate-dependent oxidoreductase family.</text>
</comment>
<name>A0A4S4CY01_CAMSN</name>
<protein>
    <recommendedName>
        <fullName evidence="4">2-oxoglutarate-dependent dioxygenase DAO</fullName>
    </recommendedName>
    <alternativeName>
        <fullName evidence="5">Protein DIOXYGENASE FOR AUXIN OXIDATION</fullName>
    </alternativeName>
</protein>
<accession>A0A4S4CY01</accession>
<evidence type="ECO:0000256" key="3">
    <source>
        <dbReference type="ARBA" id="ARBA00054658"/>
    </source>
</evidence>
<evidence type="ECO:0000259" key="7">
    <source>
        <dbReference type="PROSITE" id="PS51471"/>
    </source>
</evidence>
<dbReference type="Proteomes" id="UP000306102">
    <property type="component" value="Unassembled WGS sequence"/>
</dbReference>
<dbReference type="FunFam" id="2.60.120.330:FF:000017">
    <property type="entry name" value="2-oxoglutarate-dependent dioxygenase DAO"/>
    <property type="match status" value="1"/>
</dbReference>
<feature type="domain" description="Fe2OG dioxygenase" evidence="7">
    <location>
        <begin position="161"/>
        <end position="262"/>
    </location>
</feature>
<dbReference type="GO" id="GO:0016705">
    <property type="term" value="F:oxidoreductase activity, acting on paired donors, with incorporation or reduction of molecular oxygen"/>
    <property type="evidence" value="ECO:0007669"/>
    <property type="project" value="UniProtKB-ARBA"/>
</dbReference>
<evidence type="ECO:0000256" key="6">
    <source>
        <dbReference type="RuleBase" id="RU003682"/>
    </source>
</evidence>
<dbReference type="InterPro" id="IPR027443">
    <property type="entry name" value="IPNS-like_sf"/>
</dbReference>
<organism evidence="8 9">
    <name type="scientific">Camellia sinensis var. sinensis</name>
    <name type="common">China tea</name>
    <dbReference type="NCBI Taxonomy" id="542762"/>
    <lineage>
        <taxon>Eukaryota</taxon>
        <taxon>Viridiplantae</taxon>
        <taxon>Streptophyta</taxon>
        <taxon>Embryophyta</taxon>
        <taxon>Tracheophyta</taxon>
        <taxon>Spermatophyta</taxon>
        <taxon>Magnoliopsida</taxon>
        <taxon>eudicotyledons</taxon>
        <taxon>Gunneridae</taxon>
        <taxon>Pentapetalae</taxon>
        <taxon>asterids</taxon>
        <taxon>Ericales</taxon>
        <taxon>Theaceae</taxon>
        <taxon>Camellia</taxon>
    </lineage>
</organism>
<sequence>MGGEGKIPCLDFSGEAMDEESEAWKALSSKVREACETHGCFLVEYSKISVQLSEAMFMEMKRLFDLPEDTKKKHNSTLRFNGYFCSPFSSIHESFGINDAHQLQLAGAFTDLMWPPHGNPSFCEVLNSMSSKMMELNLIILKMVYESFGLENYSYGLQEENNTGNFRLIKYKVPISNDPTIGLIPHTDKNFLTILSQNEVQGLEVMSKEGNWIQLSIPNECFMVIVGDSLKAWSNGRVHAAKHRVMMKGQKERYSCGLFLSPREDLTIEVPEKLVDQHHPLLYRPFTYSDFLNFYTSNLSDQALELFAGV</sequence>
<evidence type="ECO:0000256" key="5">
    <source>
        <dbReference type="ARBA" id="ARBA00076740"/>
    </source>
</evidence>
<keyword evidence="6" id="KW-0560">Oxidoreductase</keyword>
<keyword evidence="2 6" id="KW-0408">Iron</keyword>
<evidence type="ECO:0000256" key="4">
    <source>
        <dbReference type="ARBA" id="ARBA00074102"/>
    </source>
</evidence>
<reference evidence="8 9" key="1">
    <citation type="journal article" date="2018" name="Proc. Natl. Acad. Sci. U.S.A.">
        <title>Draft genome sequence of Camellia sinensis var. sinensis provides insights into the evolution of the tea genome and tea quality.</title>
        <authorList>
            <person name="Wei C."/>
            <person name="Yang H."/>
            <person name="Wang S."/>
            <person name="Zhao J."/>
            <person name="Liu C."/>
            <person name="Gao L."/>
            <person name="Xia E."/>
            <person name="Lu Y."/>
            <person name="Tai Y."/>
            <person name="She G."/>
            <person name="Sun J."/>
            <person name="Cao H."/>
            <person name="Tong W."/>
            <person name="Gao Q."/>
            <person name="Li Y."/>
            <person name="Deng W."/>
            <person name="Jiang X."/>
            <person name="Wang W."/>
            <person name="Chen Q."/>
            <person name="Zhang S."/>
            <person name="Li H."/>
            <person name="Wu J."/>
            <person name="Wang P."/>
            <person name="Li P."/>
            <person name="Shi C."/>
            <person name="Zheng F."/>
            <person name="Jian J."/>
            <person name="Huang B."/>
            <person name="Shan D."/>
            <person name="Shi M."/>
            <person name="Fang C."/>
            <person name="Yue Y."/>
            <person name="Li F."/>
            <person name="Li D."/>
            <person name="Wei S."/>
            <person name="Han B."/>
            <person name="Jiang C."/>
            <person name="Yin Y."/>
            <person name="Xia T."/>
            <person name="Zhang Z."/>
            <person name="Bennetzen J.L."/>
            <person name="Zhao S."/>
            <person name="Wan X."/>
        </authorList>
    </citation>
    <scope>NUCLEOTIDE SEQUENCE [LARGE SCALE GENOMIC DNA]</scope>
    <source>
        <strain evidence="9">cv. Shuchazao</strain>
        <tissue evidence="8">Leaf</tissue>
    </source>
</reference>
<evidence type="ECO:0000256" key="1">
    <source>
        <dbReference type="ARBA" id="ARBA00022723"/>
    </source>
</evidence>
<evidence type="ECO:0000313" key="8">
    <source>
        <dbReference type="EMBL" id="THF94568.1"/>
    </source>
</evidence>
<dbReference type="SUPFAM" id="SSF51197">
    <property type="entry name" value="Clavaminate synthase-like"/>
    <property type="match status" value="1"/>
</dbReference>
<dbReference type="InterPro" id="IPR026992">
    <property type="entry name" value="DIOX_N"/>
</dbReference>
<dbReference type="PROSITE" id="PS51471">
    <property type="entry name" value="FE2OG_OXY"/>
    <property type="match status" value="1"/>
</dbReference>